<name>A0AAP2E1W6_9BACT</name>
<dbReference type="Pfam" id="PF02687">
    <property type="entry name" value="FtsX"/>
    <property type="match status" value="2"/>
</dbReference>
<comment type="subcellular location">
    <subcellularLocation>
        <location evidence="1">Cell membrane</location>
        <topology evidence="1">Multi-pass membrane protein</topology>
    </subcellularLocation>
</comment>
<keyword evidence="3 6" id="KW-0812">Transmembrane</keyword>
<feature type="domain" description="ABC3 transporter permease C-terminal" evidence="7">
    <location>
        <begin position="758"/>
        <end position="871"/>
    </location>
</feature>
<dbReference type="Proteomes" id="UP001319080">
    <property type="component" value="Unassembled WGS sequence"/>
</dbReference>
<dbReference type="Pfam" id="PF12704">
    <property type="entry name" value="MacB_PCD"/>
    <property type="match status" value="1"/>
</dbReference>
<evidence type="ECO:0000256" key="3">
    <source>
        <dbReference type="ARBA" id="ARBA00022692"/>
    </source>
</evidence>
<organism evidence="9 10">
    <name type="scientific">Dawidia cretensis</name>
    <dbReference type="NCBI Taxonomy" id="2782350"/>
    <lineage>
        <taxon>Bacteria</taxon>
        <taxon>Pseudomonadati</taxon>
        <taxon>Bacteroidota</taxon>
        <taxon>Cytophagia</taxon>
        <taxon>Cytophagales</taxon>
        <taxon>Chryseotaleaceae</taxon>
        <taxon>Dawidia</taxon>
    </lineage>
</organism>
<evidence type="ECO:0000256" key="4">
    <source>
        <dbReference type="ARBA" id="ARBA00022989"/>
    </source>
</evidence>
<dbReference type="NCBIfam" id="NF038404">
    <property type="entry name" value="perm_prefix_2"/>
    <property type="match status" value="1"/>
</dbReference>
<feature type="transmembrane region" description="Helical" evidence="6">
    <location>
        <begin position="365"/>
        <end position="386"/>
    </location>
</feature>
<dbReference type="InterPro" id="IPR047699">
    <property type="entry name" value="Permease_put_prefix"/>
</dbReference>
<evidence type="ECO:0000256" key="6">
    <source>
        <dbReference type="SAM" id="Phobius"/>
    </source>
</evidence>
<reference evidence="9 10" key="1">
    <citation type="submission" date="2021-05" db="EMBL/GenBank/DDBJ databases">
        <title>A Polyphasic approach of four new species of the genus Ohtaekwangia: Ohtaekwangia histidinii sp. nov., Ohtaekwangia cretensis sp. nov., Ohtaekwangia indiensis sp. nov., Ohtaekwangia reichenbachii sp. nov. from diverse environment.</title>
        <authorList>
            <person name="Octaviana S."/>
        </authorList>
    </citation>
    <scope>NUCLEOTIDE SEQUENCE [LARGE SCALE GENOMIC DNA]</scope>
    <source>
        <strain evidence="9 10">PWU5</strain>
    </source>
</reference>
<evidence type="ECO:0000256" key="5">
    <source>
        <dbReference type="ARBA" id="ARBA00023136"/>
    </source>
</evidence>
<evidence type="ECO:0000259" key="8">
    <source>
        <dbReference type="Pfam" id="PF12704"/>
    </source>
</evidence>
<protein>
    <submittedName>
        <fullName evidence="9">ABC transporter permease</fullName>
    </submittedName>
</protein>
<accession>A0AAP2E1W6</accession>
<evidence type="ECO:0000256" key="2">
    <source>
        <dbReference type="ARBA" id="ARBA00022475"/>
    </source>
</evidence>
<dbReference type="InterPro" id="IPR050250">
    <property type="entry name" value="Macrolide_Exporter_MacB"/>
</dbReference>
<feature type="transmembrane region" description="Helical" evidence="6">
    <location>
        <begin position="507"/>
        <end position="526"/>
    </location>
</feature>
<evidence type="ECO:0000256" key="1">
    <source>
        <dbReference type="ARBA" id="ARBA00004651"/>
    </source>
</evidence>
<dbReference type="InterPro" id="IPR003838">
    <property type="entry name" value="ABC3_permease_C"/>
</dbReference>
<proteinExistence type="predicted"/>
<feature type="domain" description="ABC3 transporter permease C-terminal" evidence="7">
    <location>
        <begin position="370"/>
        <end position="483"/>
    </location>
</feature>
<dbReference type="GO" id="GO:0005886">
    <property type="term" value="C:plasma membrane"/>
    <property type="evidence" value="ECO:0007669"/>
    <property type="project" value="UniProtKB-SubCell"/>
</dbReference>
<evidence type="ECO:0000259" key="7">
    <source>
        <dbReference type="Pfam" id="PF02687"/>
    </source>
</evidence>
<feature type="transmembrane region" description="Helical" evidence="6">
    <location>
        <begin position="458"/>
        <end position="486"/>
    </location>
</feature>
<dbReference type="EMBL" id="JAHESE010000018">
    <property type="protein sequence ID" value="MBT1709999.1"/>
    <property type="molecule type" value="Genomic_DNA"/>
</dbReference>
<feature type="transmembrane region" description="Helical" evidence="6">
    <location>
        <begin position="415"/>
        <end position="438"/>
    </location>
</feature>
<evidence type="ECO:0000313" key="9">
    <source>
        <dbReference type="EMBL" id="MBT1709999.1"/>
    </source>
</evidence>
<feature type="transmembrane region" description="Helical" evidence="6">
    <location>
        <begin position="757"/>
        <end position="778"/>
    </location>
</feature>
<comment type="caution">
    <text evidence="9">The sequence shown here is derived from an EMBL/GenBank/DDBJ whole genome shotgun (WGS) entry which is preliminary data.</text>
</comment>
<feature type="domain" description="MacB-like periplasmic core" evidence="8">
    <location>
        <begin position="95"/>
        <end position="315"/>
    </location>
</feature>
<dbReference type="PANTHER" id="PTHR30572">
    <property type="entry name" value="MEMBRANE COMPONENT OF TRANSPORTER-RELATED"/>
    <property type="match status" value="1"/>
</dbReference>
<keyword evidence="2" id="KW-1003">Cell membrane</keyword>
<gene>
    <name evidence="9" type="ORF">KK062_17265</name>
</gene>
<keyword evidence="5 6" id="KW-0472">Membrane</keyword>
<dbReference type="PANTHER" id="PTHR30572:SF18">
    <property type="entry name" value="ABC-TYPE MACROLIDE FAMILY EXPORT SYSTEM PERMEASE COMPONENT 2"/>
    <property type="match status" value="1"/>
</dbReference>
<keyword evidence="4 6" id="KW-1133">Transmembrane helix</keyword>
<feature type="transmembrane region" description="Helical" evidence="6">
    <location>
        <begin position="94"/>
        <end position="116"/>
    </location>
</feature>
<dbReference type="GO" id="GO:0022857">
    <property type="term" value="F:transmembrane transporter activity"/>
    <property type="evidence" value="ECO:0007669"/>
    <property type="project" value="TreeGrafter"/>
</dbReference>
<dbReference type="RefSeq" id="WP_254085578.1">
    <property type="nucleotide sequence ID" value="NZ_JAHESE010000018.1"/>
</dbReference>
<feature type="transmembrane region" description="Helical" evidence="6">
    <location>
        <begin position="841"/>
        <end position="861"/>
    </location>
</feature>
<keyword evidence="10" id="KW-1185">Reference proteome</keyword>
<sequence>MAQTSPPKWPNRFLEWYCNPTLLEEIQGDAYEMYFRTRKMHSRVLADLQFTWNILRFFRWSNIKRSRTSSPSSLMMLHNYFSVFKRGFIKQKGYSFLNIFGLGIGIACFILISLYIHDEYSFDRMHSKADRIYRIHEIFESDGIGERSASQPFPVAEALLNDYDAQIEQAVRFYNFQAPTLAVATIDDKNKKEFNETRLFFTEPSFFDVFDFPLVKGNRKTALHDTHTMVLTESAARKYFGDEDPVGKYLKFQGNTNLLIIGVLKDIPPNTHFQFDFLVSFETLKSFYEGHLPPSWYWNPCWTYLLLKDPGSVHTLHTAMPAFVQKYFPNMVRNDVTMEFMALADIHLHSHMDYEIQPNSRESTIYIFGSIAVFVLLIACINFINLSTARAAKRAKEVGMRKTLGSPRGQLVTQFLMESILLCLLAAMLAVALVVIALPFFNTFAEKAIFTHTLLEPFYLALLLGLPLGVGILAGLYPAVVLSSFLPITALKANVSREKGAIFRKALVTLQFTLSIMLLIGTGVAIDQLNMLQKSDTGFARENVIMVPVMLTPVAEKYEALRTEFRRNANVVSVTAMEEILGSKHQVGNFIFEGMPESKPFPRMNVRHDFLKTFDIPIVAGRDYSEDVGTDDTLSLLVNETLVKQMGWGSNEAAVGKKFGTRPNRTIIGVVKDFNFASRHQSIRPLVMDLNLNSQAFQIFMKYMAVRITGNQVPETIASLEQQWKAQIPGWPFEYFFLDSNLEKLYHAENKMSKITLIFSGLSMLVACLGLFGLSTFTAEQRKKEMSIRKVMGSSNTQIFLLFSKGFFSLILLANVLAFPLAWFLLKQWLAGFAYQVNIDFSLFVLAGVAAAAIAFITIGYQAWRAAHSNPAEVLKNE</sequence>
<evidence type="ECO:0000313" key="10">
    <source>
        <dbReference type="Proteomes" id="UP001319080"/>
    </source>
</evidence>
<feature type="transmembrane region" description="Helical" evidence="6">
    <location>
        <begin position="799"/>
        <end position="826"/>
    </location>
</feature>
<dbReference type="InterPro" id="IPR025857">
    <property type="entry name" value="MacB_PCD"/>
</dbReference>
<dbReference type="AlphaFoldDB" id="A0AAP2E1W6"/>